<comment type="caution">
    <text evidence="1">The sequence shown here is derived from an EMBL/GenBank/DDBJ whole genome shotgun (WGS) entry which is preliminary data.</text>
</comment>
<gene>
    <name evidence="1" type="ORF">ACFQ07_02800</name>
</gene>
<name>A0ABW3CC99_9ACTN</name>
<accession>A0ABW3CC99</accession>
<keyword evidence="2" id="KW-1185">Reference proteome</keyword>
<dbReference type="Proteomes" id="UP001597083">
    <property type="component" value="Unassembled WGS sequence"/>
</dbReference>
<dbReference type="EMBL" id="JBHTIR010000263">
    <property type="protein sequence ID" value="MFD0851132.1"/>
    <property type="molecule type" value="Genomic_DNA"/>
</dbReference>
<sequence>RWVLPRSLEIEAHSAAVTLDLTEAVITHPTLRITADVQAASLKILTRPGIVVDTDEVTVKAGTVKVTPPKADSPTVLRVEVSGTAEHGSVTARPPRRTFLQWLLRRPPRGT</sequence>
<evidence type="ECO:0000313" key="1">
    <source>
        <dbReference type="EMBL" id="MFD0851132.1"/>
    </source>
</evidence>
<reference evidence="2" key="1">
    <citation type="journal article" date="2019" name="Int. J. Syst. Evol. Microbiol.">
        <title>The Global Catalogue of Microorganisms (GCM) 10K type strain sequencing project: providing services to taxonomists for standard genome sequencing and annotation.</title>
        <authorList>
            <consortium name="The Broad Institute Genomics Platform"/>
            <consortium name="The Broad Institute Genome Sequencing Center for Infectious Disease"/>
            <person name="Wu L."/>
            <person name="Ma J."/>
        </authorList>
    </citation>
    <scope>NUCLEOTIDE SEQUENCE [LARGE SCALE GENOMIC DNA]</scope>
    <source>
        <strain evidence="2">JCM 31696</strain>
    </source>
</reference>
<feature type="non-terminal residue" evidence="1">
    <location>
        <position position="1"/>
    </location>
</feature>
<proteinExistence type="predicted"/>
<organism evidence="1 2">
    <name type="scientific">Actinomadura adrarensis</name>
    <dbReference type="NCBI Taxonomy" id="1819600"/>
    <lineage>
        <taxon>Bacteria</taxon>
        <taxon>Bacillati</taxon>
        <taxon>Actinomycetota</taxon>
        <taxon>Actinomycetes</taxon>
        <taxon>Streptosporangiales</taxon>
        <taxon>Thermomonosporaceae</taxon>
        <taxon>Actinomadura</taxon>
    </lineage>
</organism>
<protein>
    <submittedName>
        <fullName evidence="1">Uncharacterized protein</fullName>
    </submittedName>
</protein>
<evidence type="ECO:0000313" key="2">
    <source>
        <dbReference type="Proteomes" id="UP001597083"/>
    </source>
</evidence>